<gene>
    <name evidence="4" type="ORF">BDQ12DRAFT_735055</name>
</gene>
<feature type="domain" description="RDRP core" evidence="3">
    <location>
        <begin position="224"/>
        <end position="864"/>
    </location>
</feature>
<evidence type="ECO:0000256" key="1">
    <source>
        <dbReference type="RuleBase" id="RU363098"/>
    </source>
</evidence>
<dbReference type="GO" id="GO:0031380">
    <property type="term" value="C:nuclear RNA-directed RNA polymerase complex"/>
    <property type="evidence" value="ECO:0007669"/>
    <property type="project" value="TreeGrafter"/>
</dbReference>
<feature type="compositionally biased region" description="Basic and acidic residues" evidence="2">
    <location>
        <begin position="853"/>
        <end position="867"/>
    </location>
</feature>
<evidence type="ECO:0000259" key="3">
    <source>
        <dbReference type="Pfam" id="PF05183"/>
    </source>
</evidence>
<keyword evidence="1" id="KW-0694">RNA-binding</keyword>
<sequence>MVLLSQTDSEDYGENDISHIILEYEEANVLYPTQPVSSKASDSASNSFVSLGKRKSSNESEDMAVPIKSTKSAKSYHTTTDSTIDPYIPYTIAHSSALERLMEKKHLPYGVKWEIARLISLDRLNYGAITEEHLELLKGTNHETASKVANVLLKVELEASAALSVAFASEKAVKTPWQELDTEERALSEDIYGGLGHNPNYPDWYGGKVEFRAKLAGNKDDGYKITLERCTLGASSRFTRRFGSWSFIRVKIPLQTFHKSDNGLNVFFKKAFVIWGNVFRACYAKDQSVFLFRTNELCQAGRLTSNAVPGMSLEQLVSDWHNPLAINGNQLMTKWSARTALGFSNSIPGPMVYPDDVTNVDDIVCFGSEMTDGCGLSNKAVHLWIRFNLGVDSLPTAFQFRRAGCKGMSLLHDDGDAGDGKLRMQVRPSQTKIKYSGDGPMDPAHCIVDVLRLSHMRTSVRIAPEIIVNLHDNGVRSAVFVEILKNSIGEIVEGLTTWEGPDAMYNLWRNVERAGGVCAGRRARQIAGEARFRGFEARETEEDDDMEEDDEDGLLRLDSATSEGSTAWWADETSGCPSSLEETVMVLLDSGFTPKECPILREKLRKVVETRIKSRTEQLRLDIEQSASAFVVPDPYGVLNEDEIQIKSSHRCFKTEEGLETDIIVGDVLMTRNPCKVPSDVRKVRAVEHPLLRNLVDVIVCTVKGHRRLLDFLGGGDYDGDKAYIIWAYAIVELFRNADEKYSLEPPGLDFGFERDTETGTQFLERAKSLEPIPRILAMQDYLLGGLRDTSMVGKYSKLHDNAIYMLGYGHPRTVKLAAKFCRVLDGPKTGWKIRRETWEADKREYYGNSRGPEWKPKDSKKPKVSKDNSTYLPKRSKKGCNSDHIHGPFVMDTLRTAAKSEAATLLARMDVVFSPLEINCDPQLTAPWTEAVQWAEQGPPDLVKLKRQDLDTIVAHVQSMYVDHRSALRSQTGSTCFFTTLPIEERQDIIRGLSKEFFDKPVLRDLSLIMDQSTLARLRASYAYQYDAEQNMKSRGWSRFPWNMAMRELCSIKAVALGPYKTVTNGFYERFRLAREFK</sequence>
<dbReference type="Pfam" id="PF05183">
    <property type="entry name" value="RdRP"/>
    <property type="match status" value="1"/>
</dbReference>
<dbReference type="GO" id="GO:0003968">
    <property type="term" value="F:RNA-directed RNA polymerase activity"/>
    <property type="evidence" value="ECO:0007669"/>
    <property type="project" value="UniProtKB-KW"/>
</dbReference>
<dbReference type="PANTHER" id="PTHR23079">
    <property type="entry name" value="RNA-DEPENDENT RNA POLYMERASE"/>
    <property type="match status" value="1"/>
</dbReference>
<evidence type="ECO:0000313" key="4">
    <source>
        <dbReference type="EMBL" id="TFK39284.1"/>
    </source>
</evidence>
<dbReference type="EC" id="2.7.7.48" evidence="1"/>
<organism evidence="4 5">
    <name type="scientific">Crucibulum laeve</name>
    <dbReference type="NCBI Taxonomy" id="68775"/>
    <lineage>
        <taxon>Eukaryota</taxon>
        <taxon>Fungi</taxon>
        <taxon>Dikarya</taxon>
        <taxon>Basidiomycota</taxon>
        <taxon>Agaricomycotina</taxon>
        <taxon>Agaricomycetes</taxon>
        <taxon>Agaricomycetidae</taxon>
        <taxon>Agaricales</taxon>
        <taxon>Agaricineae</taxon>
        <taxon>Nidulariaceae</taxon>
        <taxon>Crucibulum</taxon>
    </lineage>
</organism>
<comment type="similarity">
    <text evidence="1">Belongs to the RdRP family.</text>
</comment>
<feature type="region of interest" description="Disordered" evidence="2">
    <location>
        <begin position="847"/>
        <end position="880"/>
    </location>
</feature>
<name>A0A5C3M1L6_9AGAR</name>
<keyword evidence="1" id="KW-0696">RNA-directed RNA polymerase</keyword>
<dbReference type="GO" id="GO:0030422">
    <property type="term" value="P:siRNA processing"/>
    <property type="evidence" value="ECO:0007669"/>
    <property type="project" value="TreeGrafter"/>
</dbReference>
<accession>A0A5C3M1L6</accession>
<dbReference type="GO" id="GO:0003723">
    <property type="term" value="F:RNA binding"/>
    <property type="evidence" value="ECO:0007669"/>
    <property type="project" value="UniProtKB-KW"/>
</dbReference>
<dbReference type="InterPro" id="IPR007855">
    <property type="entry name" value="RDRP"/>
</dbReference>
<evidence type="ECO:0000256" key="2">
    <source>
        <dbReference type="SAM" id="MobiDB-lite"/>
    </source>
</evidence>
<reference evidence="4 5" key="1">
    <citation type="journal article" date="2019" name="Nat. Ecol. Evol.">
        <title>Megaphylogeny resolves global patterns of mushroom evolution.</title>
        <authorList>
            <person name="Varga T."/>
            <person name="Krizsan K."/>
            <person name="Foldi C."/>
            <person name="Dima B."/>
            <person name="Sanchez-Garcia M."/>
            <person name="Sanchez-Ramirez S."/>
            <person name="Szollosi G.J."/>
            <person name="Szarkandi J.G."/>
            <person name="Papp V."/>
            <person name="Albert L."/>
            <person name="Andreopoulos W."/>
            <person name="Angelini C."/>
            <person name="Antonin V."/>
            <person name="Barry K.W."/>
            <person name="Bougher N.L."/>
            <person name="Buchanan P."/>
            <person name="Buyck B."/>
            <person name="Bense V."/>
            <person name="Catcheside P."/>
            <person name="Chovatia M."/>
            <person name="Cooper J."/>
            <person name="Damon W."/>
            <person name="Desjardin D."/>
            <person name="Finy P."/>
            <person name="Geml J."/>
            <person name="Haridas S."/>
            <person name="Hughes K."/>
            <person name="Justo A."/>
            <person name="Karasinski D."/>
            <person name="Kautmanova I."/>
            <person name="Kiss B."/>
            <person name="Kocsube S."/>
            <person name="Kotiranta H."/>
            <person name="LaButti K.M."/>
            <person name="Lechner B.E."/>
            <person name="Liimatainen K."/>
            <person name="Lipzen A."/>
            <person name="Lukacs Z."/>
            <person name="Mihaltcheva S."/>
            <person name="Morgado L.N."/>
            <person name="Niskanen T."/>
            <person name="Noordeloos M.E."/>
            <person name="Ohm R.A."/>
            <person name="Ortiz-Santana B."/>
            <person name="Ovrebo C."/>
            <person name="Racz N."/>
            <person name="Riley R."/>
            <person name="Savchenko A."/>
            <person name="Shiryaev A."/>
            <person name="Soop K."/>
            <person name="Spirin V."/>
            <person name="Szebenyi C."/>
            <person name="Tomsovsky M."/>
            <person name="Tulloss R.E."/>
            <person name="Uehling J."/>
            <person name="Grigoriev I.V."/>
            <person name="Vagvolgyi C."/>
            <person name="Papp T."/>
            <person name="Martin F.M."/>
            <person name="Miettinen O."/>
            <person name="Hibbett D.S."/>
            <person name="Nagy L.G."/>
        </authorList>
    </citation>
    <scope>NUCLEOTIDE SEQUENCE [LARGE SCALE GENOMIC DNA]</scope>
    <source>
        <strain evidence="4 5">CBS 166.37</strain>
    </source>
</reference>
<protein>
    <recommendedName>
        <fullName evidence="1">RNA-dependent RNA polymerase</fullName>
        <ecNumber evidence="1">2.7.7.48</ecNumber>
    </recommendedName>
</protein>
<dbReference type="EMBL" id="ML213600">
    <property type="protein sequence ID" value="TFK39284.1"/>
    <property type="molecule type" value="Genomic_DNA"/>
</dbReference>
<keyword evidence="5" id="KW-1185">Reference proteome</keyword>
<dbReference type="Proteomes" id="UP000308652">
    <property type="component" value="Unassembled WGS sequence"/>
</dbReference>
<comment type="catalytic activity">
    <reaction evidence="1">
        <text>RNA(n) + a ribonucleoside 5'-triphosphate = RNA(n+1) + diphosphate</text>
        <dbReference type="Rhea" id="RHEA:21248"/>
        <dbReference type="Rhea" id="RHEA-COMP:14527"/>
        <dbReference type="Rhea" id="RHEA-COMP:17342"/>
        <dbReference type="ChEBI" id="CHEBI:33019"/>
        <dbReference type="ChEBI" id="CHEBI:61557"/>
        <dbReference type="ChEBI" id="CHEBI:140395"/>
        <dbReference type="EC" id="2.7.7.48"/>
    </reaction>
</comment>
<dbReference type="STRING" id="68775.A0A5C3M1L6"/>
<proteinExistence type="inferred from homology"/>
<keyword evidence="1" id="KW-0548">Nucleotidyltransferase</keyword>
<keyword evidence="1" id="KW-0808">Transferase</keyword>
<evidence type="ECO:0000313" key="5">
    <source>
        <dbReference type="Proteomes" id="UP000308652"/>
    </source>
</evidence>
<dbReference type="InterPro" id="IPR057596">
    <property type="entry name" value="RDRP_core"/>
</dbReference>
<dbReference type="PANTHER" id="PTHR23079:SF14">
    <property type="entry name" value="RNA-DEPENDENT RNA POLYMERASE"/>
    <property type="match status" value="1"/>
</dbReference>
<dbReference type="OrthoDB" id="10055769at2759"/>
<dbReference type="AlphaFoldDB" id="A0A5C3M1L6"/>